<keyword evidence="5" id="KW-0547">Nucleotide-binding</keyword>
<gene>
    <name evidence="10" type="ORF">AGRA3207_006371</name>
</gene>
<feature type="domain" description="Histidine kinase/HSP90-like ATPase" evidence="9">
    <location>
        <begin position="149"/>
        <end position="240"/>
    </location>
</feature>
<evidence type="ECO:0000313" key="11">
    <source>
        <dbReference type="Proteomes" id="UP001049518"/>
    </source>
</evidence>
<keyword evidence="3" id="KW-0597">Phosphoprotein</keyword>
<dbReference type="GO" id="GO:0016301">
    <property type="term" value="F:kinase activity"/>
    <property type="evidence" value="ECO:0007669"/>
    <property type="project" value="UniProtKB-KW"/>
</dbReference>
<evidence type="ECO:0000259" key="9">
    <source>
        <dbReference type="SMART" id="SM00387"/>
    </source>
</evidence>
<evidence type="ECO:0000256" key="5">
    <source>
        <dbReference type="ARBA" id="ARBA00022741"/>
    </source>
</evidence>
<evidence type="ECO:0000313" key="10">
    <source>
        <dbReference type="EMBL" id="QXJ24952.1"/>
    </source>
</evidence>
<accession>A0ABX8R4Q8</accession>
<dbReference type="InterPro" id="IPR036890">
    <property type="entry name" value="HATPase_C_sf"/>
</dbReference>
<sequence length="267" mass="27393">MTVMLLAEVVRSRRALAAETRERLRAAVEERDAEAARRVAEDRVRIARELHDTVAHSMATITVQAGSALHVLGDRDEEFRPALAAIRETSKQALREMRATLGVLRSGEDAGRHGPAGLDRLPVLLEAVRSSGVPVELHVTGPAGELGGAADHAAYRILQESLTNVLRHAGTDVRVRVRLAYTGDGLDLEVADDGDGPSNGDGGHGLTGMRERARALGGTLSAGAGPSGGFLVRARLPGGAGPAGAGPAGADPAGAAVGFAEVAGGAP</sequence>
<dbReference type="SMART" id="SM00387">
    <property type="entry name" value="HATPase_c"/>
    <property type="match status" value="1"/>
</dbReference>
<evidence type="ECO:0000256" key="3">
    <source>
        <dbReference type="ARBA" id="ARBA00022553"/>
    </source>
</evidence>
<evidence type="ECO:0000256" key="2">
    <source>
        <dbReference type="ARBA" id="ARBA00012438"/>
    </source>
</evidence>
<dbReference type="EC" id="2.7.13.3" evidence="2"/>
<dbReference type="Proteomes" id="UP001049518">
    <property type="component" value="Chromosome"/>
</dbReference>
<evidence type="ECO:0000256" key="1">
    <source>
        <dbReference type="ARBA" id="ARBA00000085"/>
    </source>
</evidence>
<organism evidence="10 11">
    <name type="scientific">Actinomadura graeca</name>
    <dbReference type="NCBI Taxonomy" id="2750812"/>
    <lineage>
        <taxon>Bacteria</taxon>
        <taxon>Bacillati</taxon>
        <taxon>Actinomycetota</taxon>
        <taxon>Actinomycetes</taxon>
        <taxon>Streptosporangiales</taxon>
        <taxon>Thermomonosporaceae</taxon>
        <taxon>Actinomadura</taxon>
    </lineage>
</organism>
<keyword evidence="8" id="KW-0902">Two-component regulatory system</keyword>
<comment type="catalytic activity">
    <reaction evidence="1">
        <text>ATP + protein L-histidine = ADP + protein N-phospho-L-histidine.</text>
        <dbReference type="EC" id="2.7.13.3"/>
    </reaction>
</comment>
<evidence type="ECO:0000256" key="7">
    <source>
        <dbReference type="ARBA" id="ARBA00022840"/>
    </source>
</evidence>
<reference evidence="10" key="1">
    <citation type="submission" date="2020-07" db="EMBL/GenBank/DDBJ databases">
        <authorList>
            <person name="Tarantini F.S."/>
            <person name="Hong K.W."/>
            <person name="Chan K.G."/>
        </authorList>
    </citation>
    <scope>NUCLEOTIDE SEQUENCE</scope>
    <source>
        <strain evidence="10">32-07</strain>
    </source>
</reference>
<keyword evidence="7" id="KW-0067">ATP-binding</keyword>
<keyword evidence="4" id="KW-0808">Transferase</keyword>
<proteinExistence type="predicted"/>
<dbReference type="SUPFAM" id="SSF55874">
    <property type="entry name" value="ATPase domain of HSP90 chaperone/DNA topoisomerase II/histidine kinase"/>
    <property type="match status" value="1"/>
</dbReference>
<dbReference type="InterPro" id="IPR011712">
    <property type="entry name" value="Sig_transdc_His_kin_sub3_dim/P"/>
</dbReference>
<evidence type="ECO:0000256" key="6">
    <source>
        <dbReference type="ARBA" id="ARBA00022777"/>
    </source>
</evidence>
<evidence type="ECO:0000256" key="4">
    <source>
        <dbReference type="ARBA" id="ARBA00022679"/>
    </source>
</evidence>
<protein>
    <recommendedName>
        <fullName evidence="2">histidine kinase</fullName>
        <ecNumber evidence="2">2.7.13.3</ecNumber>
    </recommendedName>
</protein>
<dbReference type="CDD" id="cd16917">
    <property type="entry name" value="HATPase_UhpB-NarQ-NarX-like"/>
    <property type="match status" value="1"/>
</dbReference>
<dbReference type="PANTHER" id="PTHR24421">
    <property type="entry name" value="NITRATE/NITRITE SENSOR PROTEIN NARX-RELATED"/>
    <property type="match status" value="1"/>
</dbReference>
<evidence type="ECO:0000256" key="8">
    <source>
        <dbReference type="ARBA" id="ARBA00023012"/>
    </source>
</evidence>
<dbReference type="Gene3D" id="3.30.565.10">
    <property type="entry name" value="Histidine kinase-like ATPase, C-terminal domain"/>
    <property type="match status" value="1"/>
</dbReference>
<name>A0ABX8R4Q8_9ACTN</name>
<keyword evidence="6 10" id="KW-0418">Kinase</keyword>
<dbReference type="InterPro" id="IPR003594">
    <property type="entry name" value="HATPase_dom"/>
</dbReference>
<dbReference type="Pfam" id="PF07730">
    <property type="entry name" value="HisKA_3"/>
    <property type="match status" value="1"/>
</dbReference>
<dbReference type="Gene3D" id="1.20.5.1930">
    <property type="match status" value="1"/>
</dbReference>
<keyword evidence="11" id="KW-1185">Reference proteome</keyword>
<dbReference type="PANTHER" id="PTHR24421:SF10">
    <property type="entry name" value="NITRATE_NITRITE SENSOR PROTEIN NARQ"/>
    <property type="match status" value="1"/>
</dbReference>
<dbReference type="EMBL" id="CP059572">
    <property type="protein sequence ID" value="QXJ24952.1"/>
    <property type="molecule type" value="Genomic_DNA"/>
</dbReference>
<dbReference type="Pfam" id="PF02518">
    <property type="entry name" value="HATPase_c"/>
    <property type="match status" value="1"/>
</dbReference>
<dbReference type="InterPro" id="IPR050482">
    <property type="entry name" value="Sensor_HK_TwoCompSys"/>
</dbReference>